<evidence type="ECO:0000259" key="4">
    <source>
        <dbReference type="PROSITE" id="PS51790"/>
    </source>
</evidence>
<dbReference type="AlphaFoldDB" id="A0A1A8ZKR0"/>
<dbReference type="PATRIC" id="fig|299146.4.peg.2136"/>
<reference evidence="5 6" key="1">
    <citation type="submission" date="2016-06" db="EMBL/GenBank/DDBJ databases">
        <authorList>
            <person name="Kjaerup R.B."/>
            <person name="Dalgaard T.S."/>
            <person name="Juul-Madsen H.R."/>
        </authorList>
    </citation>
    <scope>NUCLEOTIDE SEQUENCE [LARGE SCALE GENOMIC DNA]</scope>
    <source>
        <strain evidence="5 6">DSM 45248</strain>
    </source>
</reference>
<accession>A0A1A8ZKR0</accession>
<dbReference type="RefSeq" id="WP_091193858.1">
    <property type="nucleotide sequence ID" value="NZ_LT594324.1"/>
</dbReference>
<dbReference type="EC" id="1.8.4.12" evidence="3"/>
<dbReference type="GO" id="GO:0030091">
    <property type="term" value="P:protein repair"/>
    <property type="evidence" value="ECO:0007669"/>
    <property type="project" value="InterPro"/>
</dbReference>
<comment type="similarity">
    <text evidence="3">Belongs to the MsrB Met sulfoxide reductase family.</text>
</comment>
<organism evidence="5 6">
    <name type="scientific">Micromonospora narathiwatensis</name>
    <dbReference type="NCBI Taxonomy" id="299146"/>
    <lineage>
        <taxon>Bacteria</taxon>
        <taxon>Bacillati</taxon>
        <taxon>Actinomycetota</taxon>
        <taxon>Actinomycetes</taxon>
        <taxon>Micromonosporales</taxon>
        <taxon>Micromonosporaceae</taxon>
        <taxon>Micromonospora</taxon>
    </lineage>
</organism>
<dbReference type="PANTHER" id="PTHR10173">
    <property type="entry name" value="METHIONINE SULFOXIDE REDUCTASE"/>
    <property type="match status" value="1"/>
</dbReference>
<proteinExistence type="inferred from homology"/>
<sequence>MSHPYRKTPEAISRLSPDQYRVTQEAGTEPAFDNAYWDNKEPGIYVDVVSGEPLFASTNKFDSGTGWPSFTRPIEPQNVVERQESSLGMTRTEVRSAHGDSHLGHVFDDGPVEAGGLRYCMNSAALRFVPRDDLEREGYGEYLQML</sequence>
<dbReference type="EMBL" id="LT594324">
    <property type="protein sequence ID" value="SBT44438.1"/>
    <property type="molecule type" value="Genomic_DNA"/>
</dbReference>
<dbReference type="InterPro" id="IPR028427">
    <property type="entry name" value="Met_Sox_Rdtase_MsrB"/>
</dbReference>
<dbReference type="Pfam" id="PF01641">
    <property type="entry name" value="SelR"/>
    <property type="match status" value="1"/>
</dbReference>
<dbReference type="GO" id="GO:0006979">
    <property type="term" value="P:response to oxidative stress"/>
    <property type="evidence" value="ECO:0007669"/>
    <property type="project" value="InterPro"/>
</dbReference>
<dbReference type="FunFam" id="2.170.150.20:FF:000003">
    <property type="entry name" value="Peptide methionine sulfoxide reductase MsrB"/>
    <property type="match status" value="1"/>
</dbReference>
<keyword evidence="6" id="KW-1185">Reference proteome</keyword>
<dbReference type="HAMAP" id="MF_01400">
    <property type="entry name" value="MsrB"/>
    <property type="match status" value="1"/>
</dbReference>
<dbReference type="Proteomes" id="UP000198765">
    <property type="component" value="Chromosome I"/>
</dbReference>
<name>A0A1A8ZKR0_9ACTN</name>
<comment type="catalytic activity">
    <reaction evidence="2 3">
        <text>L-methionyl-[protein] + [thioredoxin]-disulfide + H2O = L-methionyl-(R)-S-oxide-[protein] + [thioredoxin]-dithiol</text>
        <dbReference type="Rhea" id="RHEA:24164"/>
        <dbReference type="Rhea" id="RHEA-COMP:10698"/>
        <dbReference type="Rhea" id="RHEA-COMP:10700"/>
        <dbReference type="Rhea" id="RHEA-COMP:12313"/>
        <dbReference type="Rhea" id="RHEA-COMP:12314"/>
        <dbReference type="ChEBI" id="CHEBI:15377"/>
        <dbReference type="ChEBI" id="CHEBI:16044"/>
        <dbReference type="ChEBI" id="CHEBI:29950"/>
        <dbReference type="ChEBI" id="CHEBI:45764"/>
        <dbReference type="ChEBI" id="CHEBI:50058"/>
        <dbReference type="EC" id="1.8.4.12"/>
    </reaction>
</comment>
<feature type="domain" description="MsrB" evidence="4">
    <location>
        <begin position="8"/>
        <end position="131"/>
    </location>
</feature>
<comment type="caution">
    <text evidence="3">Lacks conserved residue(s) required for the propagation of feature annotation.</text>
</comment>
<dbReference type="NCBIfam" id="TIGR00357">
    <property type="entry name" value="peptide-methionine (R)-S-oxide reductase MsrB"/>
    <property type="match status" value="1"/>
</dbReference>
<evidence type="ECO:0000256" key="3">
    <source>
        <dbReference type="HAMAP-Rule" id="MF_01400"/>
    </source>
</evidence>
<dbReference type="Gene3D" id="2.170.150.20">
    <property type="entry name" value="Peptide methionine sulfoxide reductase"/>
    <property type="match status" value="1"/>
</dbReference>
<evidence type="ECO:0000313" key="6">
    <source>
        <dbReference type="Proteomes" id="UP000198765"/>
    </source>
</evidence>
<evidence type="ECO:0000256" key="1">
    <source>
        <dbReference type="ARBA" id="ARBA00023002"/>
    </source>
</evidence>
<feature type="active site" description="Nucleophile" evidence="3">
    <location>
        <position position="120"/>
    </location>
</feature>
<protein>
    <recommendedName>
        <fullName evidence="3">Peptide methionine sulfoxide reductase MsrB</fullName>
        <ecNumber evidence="3">1.8.4.12</ecNumber>
    </recommendedName>
    <alternativeName>
        <fullName evidence="3">Peptide-methionine (R)-S-oxide reductase</fullName>
    </alternativeName>
</protein>
<dbReference type="PROSITE" id="PS51790">
    <property type="entry name" value="MSRB"/>
    <property type="match status" value="1"/>
</dbReference>
<keyword evidence="1 3" id="KW-0560">Oxidoreductase</keyword>
<dbReference type="InterPro" id="IPR011057">
    <property type="entry name" value="Mss4-like_sf"/>
</dbReference>
<dbReference type="InterPro" id="IPR002579">
    <property type="entry name" value="Met_Sox_Rdtase_MsrB_dom"/>
</dbReference>
<evidence type="ECO:0000313" key="5">
    <source>
        <dbReference type="EMBL" id="SBT44438.1"/>
    </source>
</evidence>
<gene>
    <name evidence="3" type="primary">msrB</name>
    <name evidence="5" type="ORF">GA0070621_2068</name>
</gene>
<dbReference type="SUPFAM" id="SSF51316">
    <property type="entry name" value="Mss4-like"/>
    <property type="match status" value="1"/>
</dbReference>
<dbReference type="PANTHER" id="PTHR10173:SF59">
    <property type="entry name" value="PEPTIDE METHIONINE SULFOXIDE REDUCTASE MSRA_MSRB"/>
    <property type="match status" value="1"/>
</dbReference>
<evidence type="ECO:0000256" key="2">
    <source>
        <dbReference type="ARBA" id="ARBA00048488"/>
    </source>
</evidence>
<dbReference type="GO" id="GO:0033743">
    <property type="term" value="F:peptide-methionine (R)-S-oxide reductase activity"/>
    <property type="evidence" value="ECO:0007669"/>
    <property type="project" value="UniProtKB-UniRule"/>
</dbReference>
<dbReference type="OrthoDB" id="9785497at2"/>
<dbReference type="GO" id="GO:0005737">
    <property type="term" value="C:cytoplasm"/>
    <property type="evidence" value="ECO:0007669"/>
    <property type="project" value="TreeGrafter"/>
</dbReference>